<keyword evidence="4" id="KW-1185">Reference proteome</keyword>
<dbReference type="Pfam" id="PF02257">
    <property type="entry name" value="RFX_DNA_binding"/>
    <property type="match status" value="1"/>
</dbReference>
<dbReference type="SUPFAM" id="SSF46785">
    <property type="entry name" value="Winged helix' DNA-binding domain"/>
    <property type="match status" value="1"/>
</dbReference>
<dbReference type="InterPro" id="IPR003150">
    <property type="entry name" value="DNA-bd_RFX"/>
</dbReference>
<evidence type="ECO:0000256" key="1">
    <source>
        <dbReference type="SAM" id="MobiDB-lite"/>
    </source>
</evidence>
<feature type="region of interest" description="Disordered" evidence="1">
    <location>
        <begin position="119"/>
        <end position="157"/>
    </location>
</feature>
<dbReference type="PROSITE" id="PS51526">
    <property type="entry name" value="RFX_DBD"/>
    <property type="match status" value="1"/>
</dbReference>
<dbReference type="RefSeq" id="XP_004342087.1">
    <property type="nucleotide sequence ID" value="XM_004342038.1"/>
</dbReference>
<organism evidence="3 4">
    <name type="scientific">Acanthamoeba castellanii (strain ATCC 30010 / Neff)</name>
    <dbReference type="NCBI Taxonomy" id="1257118"/>
    <lineage>
        <taxon>Eukaryota</taxon>
        <taxon>Amoebozoa</taxon>
        <taxon>Discosea</taxon>
        <taxon>Longamoebia</taxon>
        <taxon>Centramoebida</taxon>
        <taxon>Acanthamoebidae</taxon>
        <taxon>Acanthamoeba</taxon>
    </lineage>
</organism>
<dbReference type="Proteomes" id="UP000011083">
    <property type="component" value="Unassembled WGS sequence"/>
</dbReference>
<dbReference type="Gene3D" id="1.10.10.10">
    <property type="entry name" value="Winged helix-like DNA-binding domain superfamily/Winged helix DNA-binding domain"/>
    <property type="match status" value="1"/>
</dbReference>
<dbReference type="GO" id="GO:0006355">
    <property type="term" value="P:regulation of DNA-templated transcription"/>
    <property type="evidence" value="ECO:0007669"/>
    <property type="project" value="InterPro"/>
</dbReference>
<dbReference type="GO" id="GO:0003677">
    <property type="term" value="F:DNA binding"/>
    <property type="evidence" value="ECO:0007669"/>
    <property type="project" value="InterPro"/>
</dbReference>
<sequence>MVPRGDTSDLIFAWLTNNFEERFGSILSREEAYDPYVAHCERMHYEHTTLAVFAKLFKEAFPGVLTRRLVRGRDGQKRCYVGVAFRPRPGSDLAPPRWPRPASAPAPTITWVEENRAMRPDAGAGRKRARDLGGGVTSVSSTNQHPPLATTGSCTTAVTPTSDDGDDAAHCYDEEEAEVRQDVEHYQEEVVAVGRTGAHLEPTAVLEYLVQLYVKELWGINPINPATTDIETLRTGVGSEEESSSLTLASCLLMSSTSFLAGHWQLAKHYFYLARRHLGELFDIPDYDVACALFPLAWWSRLYANNYEEGLSKQSYYLTVGKQICESVDAQNDETYRSFTYVGGEWALTSLLLRHYQHQLQPREEDPSEIIAASKLREPYRRKWKPVRGLTHARPDTATSIEIRQLVGQMYCDVHPICAFYQENGWNHPGWVERKEILKENLGTVNELEEKLVAEIRGDRSCTLMYTMMLCEVCALRMFIYWALQSGQHVYAAKKFVQLLLEVDILVKANERQLLAQWYTTQLTHAKSFYWMHHMCQYIQQHPH</sequence>
<name>L8H5H1_ACACF</name>
<dbReference type="GeneID" id="14920817"/>
<evidence type="ECO:0000313" key="3">
    <source>
        <dbReference type="EMBL" id="ELR19978.1"/>
    </source>
</evidence>
<feature type="domain" description="RFX-type winged-helix" evidence="2">
    <location>
        <begin position="11"/>
        <end position="87"/>
    </location>
</feature>
<protein>
    <recommendedName>
        <fullName evidence="2">RFX-type winged-helix domain-containing protein</fullName>
    </recommendedName>
</protein>
<dbReference type="InterPro" id="IPR036388">
    <property type="entry name" value="WH-like_DNA-bd_sf"/>
</dbReference>
<dbReference type="KEGG" id="acan:ACA1_112830"/>
<dbReference type="VEuPathDB" id="AmoebaDB:ACA1_112830"/>
<dbReference type="AlphaFoldDB" id="L8H5H1"/>
<dbReference type="EMBL" id="KB007926">
    <property type="protein sequence ID" value="ELR19978.1"/>
    <property type="molecule type" value="Genomic_DNA"/>
</dbReference>
<reference evidence="3 4" key="1">
    <citation type="journal article" date="2013" name="Genome Biol.">
        <title>Genome of Acanthamoeba castellanii highlights extensive lateral gene transfer and early evolution of tyrosine kinase signaling.</title>
        <authorList>
            <person name="Clarke M."/>
            <person name="Lohan A.J."/>
            <person name="Liu B."/>
            <person name="Lagkouvardos I."/>
            <person name="Roy S."/>
            <person name="Zafar N."/>
            <person name="Bertelli C."/>
            <person name="Schilde C."/>
            <person name="Kianianmomeni A."/>
            <person name="Burglin T.R."/>
            <person name="Frech C."/>
            <person name="Turcotte B."/>
            <person name="Kopec K.O."/>
            <person name="Synnott J.M."/>
            <person name="Choo C."/>
            <person name="Paponov I."/>
            <person name="Finkler A."/>
            <person name="Soon Heng Tan C."/>
            <person name="Hutchins A.P."/>
            <person name="Weinmeier T."/>
            <person name="Rattei T."/>
            <person name="Chu J.S."/>
            <person name="Gimenez G."/>
            <person name="Irimia M."/>
            <person name="Rigden D.J."/>
            <person name="Fitzpatrick D.A."/>
            <person name="Lorenzo-Morales J."/>
            <person name="Bateman A."/>
            <person name="Chiu C.H."/>
            <person name="Tang P."/>
            <person name="Hegemann P."/>
            <person name="Fromm H."/>
            <person name="Raoult D."/>
            <person name="Greub G."/>
            <person name="Miranda-Saavedra D."/>
            <person name="Chen N."/>
            <person name="Nash P."/>
            <person name="Ginger M.L."/>
            <person name="Horn M."/>
            <person name="Schaap P."/>
            <person name="Caler L."/>
            <person name="Loftus B."/>
        </authorList>
    </citation>
    <scope>NUCLEOTIDE SEQUENCE [LARGE SCALE GENOMIC DNA]</scope>
    <source>
        <strain evidence="3 4">Neff</strain>
    </source>
</reference>
<evidence type="ECO:0000313" key="4">
    <source>
        <dbReference type="Proteomes" id="UP000011083"/>
    </source>
</evidence>
<evidence type="ECO:0000259" key="2">
    <source>
        <dbReference type="PROSITE" id="PS51526"/>
    </source>
</evidence>
<gene>
    <name evidence="3" type="ORF">ACA1_112830</name>
</gene>
<dbReference type="InterPro" id="IPR036390">
    <property type="entry name" value="WH_DNA-bd_sf"/>
</dbReference>
<proteinExistence type="predicted"/>
<feature type="compositionally biased region" description="Polar residues" evidence="1">
    <location>
        <begin position="137"/>
        <end position="157"/>
    </location>
</feature>
<accession>L8H5H1</accession>